<dbReference type="SMART" id="SM00861">
    <property type="entry name" value="Transket_pyr"/>
    <property type="match status" value="1"/>
</dbReference>
<dbReference type="NCBIfam" id="NF006667">
    <property type="entry name" value="PRK09212.1"/>
    <property type="match status" value="1"/>
</dbReference>
<evidence type="ECO:0000256" key="2">
    <source>
        <dbReference type="ARBA" id="ARBA00023002"/>
    </source>
</evidence>
<dbReference type="EMBL" id="CABIKM010000044">
    <property type="protein sequence ID" value="VUZ86116.1"/>
    <property type="molecule type" value="Genomic_DNA"/>
</dbReference>
<evidence type="ECO:0000313" key="6">
    <source>
        <dbReference type="Proteomes" id="UP000334340"/>
    </source>
</evidence>
<protein>
    <submittedName>
        <fullName evidence="5">Pyruvate dehydrogenase subunit beta</fullName>
        <ecNumber evidence="5">1.2.4.1</ecNumber>
    </submittedName>
</protein>
<accession>A0A564ZLZ2</accession>
<dbReference type="InterPro" id="IPR005475">
    <property type="entry name" value="Transketolase-like_Pyr-bd"/>
</dbReference>
<evidence type="ECO:0000313" key="5">
    <source>
        <dbReference type="EMBL" id="VUZ86116.1"/>
    </source>
</evidence>
<dbReference type="Gene3D" id="3.40.50.920">
    <property type="match status" value="1"/>
</dbReference>
<dbReference type="Pfam" id="PF02780">
    <property type="entry name" value="Transketolase_C"/>
    <property type="match status" value="1"/>
</dbReference>
<dbReference type="CDD" id="cd07036">
    <property type="entry name" value="TPP_PYR_E1-PDHc-beta_like"/>
    <property type="match status" value="1"/>
</dbReference>
<keyword evidence="6" id="KW-1185">Reference proteome</keyword>
<gene>
    <name evidence="5" type="ORF">MELA_02512</name>
</gene>
<dbReference type="AlphaFoldDB" id="A0A564ZLZ2"/>
<dbReference type="Gene3D" id="3.40.50.970">
    <property type="match status" value="1"/>
</dbReference>
<dbReference type="InterPro" id="IPR033248">
    <property type="entry name" value="Transketolase_C"/>
</dbReference>
<dbReference type="SUPFAM" id="SSF52922">
    <property type="entry name" value="TK C-terminal domain-like"/>
    <property type="match status" value="1"/>
</dbReference>
<dbReference type="InterPro" id="IPR009014">
    <property type="entry name" value="Transketo_C/PFOR_II"/>
</dbReference>
<keyword evidence="3" id="KW-0786">Thiamine pyrophosphate</keyword>
<feature type="domain" description="Transketolase-like pyrimidine-binding" evidence="4">
    <location>
        <begin position="4"/>
        <end position="179"/>
    </location>
</feature>
<dbReference type="FunFam" id="3.40.50.920:FF:000001">
    <property type="entry name" value="Pyruvate dehydrogenase E1 beta subunit"/>
    <property type="match status" value="1"/>
</dbReference>
<dbReference type="SUPFAM" id="SSF52518">
    <property type="entry name" value="Thiamin diphosphate-binding fold (THDP-binding)"/>
    <property type="match status" value="1"/>
</dbReference>
<organism evidence="5 6">
    <name type="scientific">Candidatus Methylomirabilis lanthanidiphila</name>
    <dbReference type="NCBI Taxonomy" id="2211376"/>
    <lineage>
        <taxon>Bacteria</taxon>
        <taxon>Candidatus Methylomirabilota</taxon>
        <taxon>Candidatus Methylomirabilia</taxon>
        <taxon>Candidatus Methylomirabilales</taxon>
        <taxon>Candidatus Methylomirabilaceae</taxon>
        <taxon>Candidatus Methylomirabilis</taxon>
    </lineage>
</organism>
<dbReference type="InterPro" id="IPR029061">
    <property type="entry name" value="THDP-binding"/>
</dbReference>
<dbReference type="Pfam" id="PF02779">
    <property type="entry name" value="Transket_pyr"/>
    <property type="match status" value="1"/>
</dbReference>
<proteinExistence type="predicted"/>
<name>A0A564ZLZ2_9BACT</name>
<evidence type="ECO:0000256" key="1">
    <source>
        <dbReference type="ARBA" id="ARBA00001964"/>
    </source>
</evidence>
<keyword evidence="2 5" id="KW-0560">Oxidoreductase</keyword>
<dbReference type="PANTHER" id="PTHR43257:SF2">
    <property type="entry name" value="PYRUVATE DEHYDROGENASE E1 COMPONENT SUBUNIT BETA"/>
    <property type="match status" value="1"/>
</dbReference>
<dbReference type="FunFam" id="3.40.50.970:FF:000001">
    <property type="entry name" value="Pyruvate dehydrogenase E1 beta subunit"/>
    <property type="match status" value="1"/>
</dbReference>
<dbReference type="Proteomes" id="UP000334340">
    <property type="component" value="Unassembled WGS sequence"/>
</dbReference>
<dbReference type="PANTHER" id="PTHR43257">
    <property type="entry name" value="PYRUVATE DEHYDROGENASE E1 COMPONENT BETA SUBUNIT"/>
    <property type="match status" value="1"/>
</dbReference>
<dbReference type="GO" id="GO:0004739">
    <property type="term" value="F:pyruvate dehydrogenase (acetyl-transferring) activity"/>
    <property type="evidence" value="ECO:0007669"/>
    <property type="project" value="UniProtKB-EC"/>
</dbReference>
<evidence type="ECO:0000256" key="3">
    <source>
        <dbReference type="ARBA" id="ARBA00023052"/>
    </source>
</evidence>
<dbReference type="EC" id="1.2.4.1" evidence="5"/>
<sequence length="325" mass="35207">MAIITYREALNQALREEMRRDPRVFLMGEEVGLYQGAYKVSQGLLEEFGSKRVIDTPISEAGFTGIGIGAAMVGLRPIVEMMTFNFALVAIDQIVNQAAKILYMSGGQFNVPMVIRGPGGPAHQLAAQHSQSMESYFYHVPGLKIVRPGTPKDAKGLLKSAIRDDDPVIFIESELLYGTKGEVPEGDYTIPLGVGEIKREGRDVTIVAYSTMLLLALQTAEELEKEGISVEVVDPRTLRPLDIDLIIESVKKTNRAVVMESGAGFAGIGSGIGSIISEQAFDYLDAPVERVTGANAPTPYAKNLERAKIPSKERLVAAVKKVLAV</sequence>
<dbReference type="NCBIfam" id="NF008854">
    <property type="entry name" value="PRK11892.1"/>
    <property type="match status" value="1"/>
</dbReference>
<keyword evidence="5" id="KW-0670">Pyruvate</keyword>
<reference evidence="5 6" key="1">
    <citation type="submission" date="2019-07" db="EMBL/GenBank/DDBJ databases">
        <authorList>
            <person name="Cremers G."/>
        </authorList>
    </citation>
    <scope>NUCLEOTIDE SEQUENCE [LARGE SCALE GENOMIC DNA]</scope>
</reference>
<evidence type="ECO:0000259" key="4">
    <source>
        <dbReference type="SMART" id="SM00861"/>
    </source>
</evidence>
<comment type="cofactor">
    <cofactor evidence="1">
        <name>thiamine diphosphate</name>
        <dbReference type="ChEBI" id="CHEBI:58937"/>
    </cofactor>
</comment>